<dbReference type="Proteomes" id="UP000290932">
    <property type="component" value="Unassembled WGS sequence"/>
</dbReference>
<name>A0A498GY17_9EURY</name>
<accession>A0A498GY17</accession>
<dbReference type="EMBL" id="LHQS01000004">
    <property type="protein sequence ID" value="RXE55087.1"/>
    <property type="molecule type" value="Genomic_DNA"/>
</dbReference>
<evidence type="ECO:0000313" key="2">
    <source>
        <dbReference type="Proteomes" id="UP000290932"/>
    </source>
</evidence>
<sequence length="607" mass="67572">MRYIALRPEVSQILDLAGVEYGRPGEYTEGERIYRHGLASFDEIHRLCAYLDERLAVVHGVQQLRPAAYAFYHLKILWDVLFTTVSVLQGILLKECPDLIRVYAPADIGSSPYAFSNDESVYAAVLRLEGWPVEVEVVETAVGEDTPISTAGPVRGLAVSLQGVLGDYSSLFNLGTIVRRRGVCALLPAALRSLTGIADTPLLLYESGYNWDDALLELYQNGFSRITRVRDSSVEIRLSDMERYRETILDTCLNAPACRELGRRGGIDTSPLLFEKVAWIVARATAEALATYPKMVRIIRDCRVGAVLLSVRESAVGHALVRAAHDCEIPVISWQHGGAGYCYHPLMPFIESVDSDIHLVFGDSVAKAYRETDRRLKISRPPEIVAVGSSSLDRLDPRPALRSRRSSGCKTILYVTTAYLHNQYTISAVRDPTVFDEELWSVQKAVIDLARAHPDHAFIVKLHPGHTSREPLKRYIEHHRIRNVRLVVRSPSLPVLLKETDLLLFDLISTGILQALQTDLPVFLYSGLSCVDEDTLLPLKQRVSIYETVKEYSGAINRYLSGEPDDPSVNVLDETFMIGFGTCRGDGRSAERAAAIIREAIAARQGR</sequence>
<dbReference type="AlphaFoldDB" id="A0A498GY17"/>
<dbReference type="SUPFAM" id="SSF53756">
    <property type="entry name" value="UDP-Glycosyltransferase/glycogen phosphorylase"/>
    <property type="match status" value="1"/>
</dbReference>
<reference evidence="1 2" key="1">
    <citation type="journal article" date="2015" name="Int. J. Syst. Evol. Microbiol.">
        <title>Methanoculleus taiwanensis sp. nov., a methanogen isolated from deep marine sediment at the deformation front area near Taiwan.</title>
        <authorList>
            <person name="Weng C.Y."/>
            <person name="Chen S.C."/>
            <person name="Lai M.C."/>
            <person name="Wu S.Y."/>
            <person name="Lin S."/>
            <person name="Yang T.F."/>
            <person name="Chen P.C."/>
        </authorList>
    </citation>
    <scope>NUCLEOTIDE SEQUENCE [LARGE SCALE GENOMIC DNA]</scope>
    <source>
        <strain evidence="1 2">CYW4</strain>
    </source>
</reference>
<keyword evidence="2" id="KW-1185">Reference proteome</keyword>
<proteinExistence type="predicted"/>
<evidence type="ECO:0000313" key="1">
    <source>
        <dbReference type="EMBL" id="RXE55087.1"/>
    </source>
</evidence>
<protein>
    <submittedName>
        <fullName evidence="1">Uncharacterized protein</fullName>
    </submittedName>
</protein>
<organism evidence="1 2">
    <name type="scientific">Methanoculleus taiwanensis</name>
    <dbReference type="NCBI Taxonomy" id="1550565"/>
    <lineage>
        <taxon>Archaea</taxon>
        <taxon>Methanobacteriati</taxon>
        <taxon>Methanobacteriota</taxon>
        <taxon>Stenosarchaea group</taxon>
        <taxon>Methanomicrobia</taxon>
        <taxon>Methanomicrobiales</taxon>
        <taxon>Methanomicrobiaceae</taxon>
        <taxon>Methanoculleus</taxon>
    </lineage>
</organism>
<comment type="caution">
    <text evidence="1">The sequence shown here is derived from an EMBL/GenBank/DDBJ whole genome shotgun (WGS) entry which is preliminary data.</text>
</comment>
<gene>
    <name evidence="1" type="ORF">ABH15_12700</name>
</gene>
<dbReference type="RefSeq" id="WP_128694899.1">
    <property type="nucleotide sequence ID" value="NZ_LHQS01000004.1"/>
</dbReference>